<proteinExistence type="predicted"/>
<dbReference type="Gene3D" id="2.100.10.30">
    <property type="entry name" value="Jacalin-like lectin domain"/>
    <property type="match status" value="1"/>
</dbReference>
<accession>A0A2H4SIW5</accession>
<organism evidence="2 3">
    <name type="scientific">Cordyceps militaris</name>
    <name type="common">Caterpillar fungus</name>
    <name type="synonym">Clavaria militaris</name>
    <dbReference type="NCBI Taxonomy" id="73501"/>
    <lineage>
        <taxon>Eukaryota</taxon>
        <taxon>Fungi</taxon>
        <taxon>Dikarya</taxon>
        <taxon>Ascomycota</taxon>
        <taxon>Pezizomycotina</taxon>
        <taxon>Sordariomycetes</taxon>
        <taxon>Hypocreomycetidae</taxon>
        <taxon>Hypocreales</taxon>
        <taxon>Cordycipitaceae</taxon>
        <taxon>Cordyceps</taxon>
    </lineage>
</organism>
<dbReference type="Pfam" id="PF01419">
    <property type="entry name" value="Jacalin"/>
    <property type="match status" value="1"/>
</dbReference>
<dbReference type="OrthoDB" id="4386350at2759"/>
<dbReference type="AlphaFoldDB" id="A0A2H4SIW5"/>
<protein>
    <submittedName>
        <fullName evidence="2">Mannose-binding lectin</fullName>
    </submittedName>
</protein>
<dbReference type="SUPFAM" id="SSF51101">
    <property type="entry name" value="Mannose-binding lectins"/>
    <property type="match status" value="1"/>
</dbReference>
<dbReference type="OMA" id="HDTENER"/>
<evidence type="ECO:0000259" key="1">
    <source>
        <dbReference type="PROSITE" id="PS51752"/>
    </source>
</evidence>
<sequence>MSAPREDVVNPDSEVVPIGHDTENERNVVVNPDSDHDPSGIQVLSTVVNPQGGAVNQGTTFFIRNELRAAHTVTVWVGRSASHLDRDLILAIRVEWSDGRHQTSGDQVTSSTQHSFRFDEGETVTSMSIWAGDRVDRIRWRTNRNRNFDEGGKNYQNGFGGRERVQNVGNGVLLGFHGRDTPNTLFSLGSIFRGPN</sequence>
<evidence type="ECO:0000313" key="2">
    <source>
        <dbReference type="EMBL" id="ATY63057.1"/>
    </source>
</evidence>
<dbReference type="GO" id="GO:0030246">
    <property type="term" value="F:carbohydrate binding"/>
    <property type="evidence" value="ECO:0007669"/>
    <property type="project" value="UniProtKB-KW"/>
</dbReference>
<keyword evidence="2" id="KW-0430">Lectin</keyword>
<dbReference type="VEuPathDB" id="FungiDB:CCM_07787"/>
<name>A0A2H4SIW5_CORMI</name>
<dbReference type="InterPro" id="IPR036404">
    <property type="entry name" value="Jacalin-like_lectin_dom_sf"/>
</dbReference>
<reference evidence="2 3" key="1">
    <citation type="journal article" date="2017" name="BMC Genomics">
        <title>Chromosome level assembly and secondary metabolite potential of the parasitic fungus Cordyceps militaris.</title>
        <authorList>
            <person name="Kramer G.J."/>
            <person name="Nodwell J.R."/>
        </authorList>
    </citation>
    <scope>NUCLEOTIDE SEQUENCE [LARGE SCALE GENOMIC DNA]</scope>
    <source>
        <strain evidence="2 3">ATCC 34164</strain>
    </source>
</reference>
<gene>
    <name evidence="2" type="ORF">A9K55_007230</name>
</gene>
<dbReference type="PROSITE" id="PS51752">
    <property type="entry name" value="JACALIN_LECTIN"/>
    <property type="match status" value="1"/>
</dbReference>
<feature type="domain" description="Jacalin-type lectin" evidence="1">
    <location>
        <begin position="45"/>
        <end position="194"/>
    </location>
</feature>
<dbReference type="InterPro" id="IPR001229">
    <property type="entry name" value="Jacalin-like_lectin_dom"/>
</dbReference>
<dbReference type="VEuPathDB" id="FungiDB:A9K55_007230"/>
<dbReference type="EMBL" id="CP023324">
    <property type="protein sequence ID" value="ATY63057.1"/>
    <property type="molecule type" value="Genomic_DNA"/>
</dbReference>
<evidence type="ECO:0000313" key="3">
    <source>
        <dbReference type="Proteomes" id="UP000323067"/>
    </source>
</evidence>
<dbReference type="Proteomes" id="UP000323067">
    <property type="component" value="Chromosome vii"/>
</dbReference>